<evidence type="ECO:0000256" key="5">
    <source>
        <dbReference type="ARBA" id="ARBA00022679"/>
    </source>
</evidence>
<dbReference type="GO" id="GO:0005739">
    <property type="term" value="C:mitochondrion"/>
    <property type="evidence" value="ECO:0007669"/>
    <property type="project" value="TreeGrafter"/>
</dbReference>
<gene>
    <name evidence="10" type="ORF">GALMADRAFT_130755</name>
</gene>
<dbReference type="HOGENOM" id="CLU_031922_0_0_1"/>
<reference evidence="11" key="1">
    <citation type="journal article" date="2014" name="Proc. Natl. Acad. Sci. U.S.A.">
        <title>Extensive sampling of basidiomycete genomes demonstrates inadequacy of the white-rot/brown-rot paradigm for wood decay fungi.</title>
        <authorList>
            <person name="Riley R."/>
            <person name="Salamov A.A."/>
            <person name="Brown D.W."/>
            <person name="Nagy L.G."/>
            <person name="Floudas D."/>
            <person name="Held B.W."/>
            <person name="Levasseur A."/>
            <person name="Lombard V."/>
            <person name="Morin E."/>
            <person name="Otillar R."/>
            <person name="Lindquist E.A."/>
            <person name="Sun H."/>
            <person name="LaButti K.M."/>
            <person name="Schmutz J."/>
            <person name="Jabbour D."/>
            <person name="Luo H."/>
            <person name="Baker S.E."/>
            <person name="Pisabarro A.G."/>
            <person name="Walton J.D."/>
            <person name="Blanchette R.A."/>
            <person name="Henrissat B."/>
            <person name="Martin F."/>
            <person name="Cullen D."/>
            <person name="Hibbett D.S."/>
            <person name="Grigoriev I.V."/>
        </authorList>
    </citation>
    <scope>NUCLEOTIDE SEQUENCE [LARGE SCALE GENOMIC DNA]</scope>
    <source>
        <strain evidence="11">CBS 339.88</strain>
    </source>
</reference>
<name>A0A067S6Y4_GALM3</name>
<dbReference type="SUPFAM" id="SSF56752">
    <property type="entry name" value="D-aminoacid aminotransferase-like PLP-dependent enzymes"/>
    <property type="match status" value="1"/>
</dbReference>
<evidence type="ECO:0000256" key="6">
    <source>
        <dbReference type="ARBA" id="ARBA00022898"/>
    </source>
</evidence>
<dbReference type="InterPro" id="IPR043132">
    <property type="entry name" value="BCAT-like_C"/>
</dbReference>
<dbReference type="InterPro" id="IPR005786">
    <property type="entry name" value="B_amino_transII"/>
</dbReference>
<dbReference type="GO" id="GO:0009099">
    <property type="term" value="P:L-valine biosynthetic process"/>
    <property type="evidence" value="ECO:0007669"/>
    <property type="project" value="TreeGrafter"/>
</dbReference>
<dbReference type="PANTHER" id="PTHR11825">
    <property type="entry name" value="SUBGROUP IIII AMINOTRANSFERASE"/>
    <property type="match status" value="1"/>
</dbReference>
<dbReference type="GO" id="GO:0004084">
    <property type="term" value="F:branched-chain-amino-acid transaminase activity"/>
    <property type="evidence" value="ECO:0007669"/>
    <property type="project" value="InterPro"/>
</dbReference>
<dbReference type="EMBL" id="KL142422">
    <property type="protein sequence ID" value="KDR66556.1"/>
    <property type="molecule type" value="Genomic_DNA"/>
</dbReference>
<evidence type="ECO:0000256" key="9">
    <source>
        <dbReference type="SAM" id="MobiDB-lite"/>
    </source>
</evidence>
<dbReference type="InterPro" id="IPR001544">
    <property type="entry name" value="Aminotrans_IV"/>
</dbReference>
<dbReference type="InterPro" id="IPR036038">
    <property type="entry name" value="Aminotransferase-like"/>
</dbReference>
<dbReference type="PANTHER" id="PTHR11825:SF44">
    <property type="entry name" value="BRANCHED-CHAIN-AMINO-ACID AMINOTRANSFERASE"/>
    <property type="match status" value="1"/>
</dbReference>
<proteinExistence type="inferred from homology"/>
<keyword evidence="4" id="KW-0028">Amino-acid biosynthesis</keyword>
<feature type="region of interest" description="Disordered" evidence="9">
    <location>
        <begin position="1"/>
        <end position="28"/>
    </location>
</feature>
<keyword evidence="6" id="KW-0663">Pyridoxal phosphate</keyword>
<dbReference type="STRING" id="685588.A0A067S6Y4"/>
<evidence type="ECO:0000256" key="2">
    <source>
        <dbReference type="ARBA" id="ARBA00009320"/>
    </source>
</evidence>
<comment type="cofactor">
    <cofactor evidence="1">
        <name>pyridoxal 5'-phosphate</name>
        <dbReference type="ChEBI" id="CHEBI:597326"/>
    </cofactor>
</comment>
<dbReference type="OrthoDB" id="1732691at2759"/>
<feature type="modified residue" description="N6-(pyridoxal phosphate)lysine" evidence="8">
    <location>
        <position position="256"/>
    </location>
</feature>
<evidence type="ECO:0008006" key="12">
    <source>
        <dbReference type="Google" id="ProtNLM"/>
    </source>
</evidence>
<protein>
    <recommendedName>
        <fullName evidence="12">Branched-chain-amino-acid transaminase</fullName>
    </recommendedName>
</protein>
<evidence type="ECO:0000313" key="10">
    <source>
        <dbReference type="EMBL" id="KDR66556.1"/>
    </source>
</evidence>
<keyword evidence="3" id="KW-0032">Aminotransferase</keyword>
<organism evidence="10 11">
    <name type="scientific">Galerina marginata (strain CBS 339.88)</name>
    <dbReference type="NCBI Taxonomy" id="685588"/>
    <lineage>
        <taxon>Eukaryota</taxon>
        <taxon>Fungi</taxon>
        <taxon>Dikarya</taxon>
        <taxon>Basidiomycota</taxon>
        <taxon>Agaricomycotina</taxon>
        <taxon>Agaricomycetes</taxon>
        <taxon>Agaricomycetidae</taxon>
        <taxon>Agaricales</taxon>
        <taxon>Agaricineae</taxon>
        <taxon>Strophariaceae</taxon>
        <taxon>Galerina</taxon>
    </lineage>
</organism>
<dbReference type="CDD" id="cd01557">
    <property type="entry name" value="BCAT_beta_family"/>
    <property type="match status" value="1"/>
</dbReference>
<dbReference type="Gene3D" id="3.30.470.10">
    <property type="match status" value="1"/>
</dbReference>
<dbReference type="GO" id="GO:0009098">
    <property type="term" value="P:L-leucine biosynthetic process"/>
    <property type="evidence" value="ECO:0007669"/>
    <property type="project" value="TreeGrafter"/>
</dbReference>
<evidence type="ECO:0000256" key="7">
    <source>
        <dbReference type="ARBA" id="ARBA00023304"/>
    </source>
</evidence>
<accession>A0A067S6Y4</accession>
<evidence type="ECO:0000313" key="11">
    <source>
        <dbReference type="Proteomes" id="UP000027222"/>
    </source>
</evidence>
<dbReference type="Gene3D" id="3.20.10.10">
    <property type="entry name" value="D-amino Acid Aminotransferase, subunit A, domain 2"/>
    <property type="match status" value="1"/>
</dbReference>
<dbReference type="InterPro" id="IPR033939">
    <property type="entry name" value="BCAT_family"/>
</dbReference>
<evidence type="ECO:0000256" key="1">
    <source>
        <dbReference type="ARBA" id="ARBA00001933"/>
    </source>
</evidence>
<dbReference type="Proteomes" id="UP000027222">
    <property type="component" value="Unassembled WGS sequence"/>
</dbReference>
<dbReference type="InterPro" id="IPR043131">
    <property type="entry name" value="BCAT-like_N"/>
</dbReference>
<dbReference type="Pfam" id="PF01063">
    <property type="entry name" value="Aminotran_4"/>
    <property type="match status" value="1"/>
</dbReference>
<evidence type="ECO:0000256" key="4">
    <source>
        <dbReference type="ARBA" id="ARBA00022605"/>
    </source>
</evidence>
<evidence type="ECO:0000256" key="3">
    <source>
        <dbReference type="ARBA" id="ARBA00022576"/>
    </source>
</evidence>
<dbReference type="AlphaFoldDB" id="A0A067S6Y4"/>
<sequence>MAIEATLPSADASIAHVDDPPHHPTTVPSRNVAKLAELDATKLILKLTSNPKFPPKDLNSREFGEVKTDHMLIAKYDPALGWSAPEVVPYGPLNLDPASSCLHYSTTVFEGMRAYRGPDGEPLLFRPAENARRLLRSAERAALPSFNSGEFLKLLKQLIVVESQWIPSEPGQSLYIRPTMIGTRSTLGLQASDRAMLFVILAPTGASGAFPGSALSKSLSRARSESVSKPLMGKTVSIIAQGSAVRAWPGGAGNHKLGANYAPTLLPQLKAAREGWDQILWLNGETVTEAGSMNLFVVVKKEVETQDMDVITPPLDGTVLPGITRDSCLALLHAHSSSSLALPTIPRAQRLHVQERPFTMTELFAWANQGKLVEVFGVGTAVNVAPIGKIGWDLTGGKGGSVKVIETGEVRNVGMALAERLTEIRSGRGQWDGWSVRCDEGFKGSVRSMTRSHL</sequence>
<keyword evidence="7" id="KW-0100">Branched-chain amino acid biosynthesis</keyword>
<dbReference type="PIRSF" id="PIRSF006468">
    <property type="entry name" value="BCAT1"/>
    <property type="match status" value="1"/>
</dbReference>
<keyword evidence="5" id="KW-0808">Transferase</keyword>
<keyword evidence="11" id="KW-1185">Reference proteome</keyword>
<evidence type="ECO:0000256" key="8">
    <source>
        <dbReference type="PIRSR" id="PIRSR006468-1"/>
    </source>
</evidence>
<comment type="similarity">
    <text evidence="2">Belongs to the class-IV pyridoxal-phosphate-dependent aminotransferase family.</text>
</comment>